<evidence type="ECO:0008006" key="5">
    <source>
        <dbReference type="Google" id="ProtNLM"/>
    </source>
</evidence>
<accession>A0A543CKG3</accession>
<feature type="signal peptide" evidence="2">
    <location>
        <begin position="1"/>
        <end position="29"/>
    </location>
</feature>
<dbReference type="AlphaFoldDB" id="A0A543CKG3"/>
<evidence type="ECO:0000256" key="1">
    <source>
        <dbReference type="SAM" id="MobiDB-lite"/>
    </source>
</evidence>
<feature type="region of interest" description="Disordered" evidence="1">
    <location>
        <begin position="76"/>
        <end position="108"/>
    </location>
</feature>
<dbReference type="EMBL" id="VFOZ01000001">
    <property type="protein sequence ID" value="TQL97594.1"/>
    <property type="molecule type" value="Genomic_DNA"/>
</dbReference>
<keyword evidence="2" id="KW-0732">Signal</keyword>
<reference evidence="3 4" key="1">
    <citation type="submission" date="2019-06" db="EMBL/GenBank/DDBJ databases">
        <title>Sequencing the genomes of 1000 actinobacteria strains.</title>
        <authorList>
            <person name="Klenk H.-P."/>
        </authorList>
    </citation>
    <scope>NUCLEOTIDE SEQUENCE [LARGE SCALE GENOMIC DNA]</scope>
    <source>
        <strain evidence="3 4">DSM 102200</strain>
    </source>
</reference>
<keyword evidence="4" id="KW-1185">Reference proteome</keyword>
<protein>
    <recommendedName>
        <fullName evidence="5">Galactose oxidase-like protein</fullName>
    </recommendedName>
</protein>
<evidence type="ECO:0000313" key="4">
    <source>
        <dbReference type="Proteomes" id="UP000316096"/>
    </source>
</evidence>
<sequence>MNINKRRIAAAAIPAMLITASSATPDASAAVTHASRADVTVGADWHLYDVPVTGNASLDDVVAPGRDDAWAAGATLDLGTGQSAPPPTPSTGPDRWRAGSAGPEGRRHVAASDGTCEEAGFADSLMLHWDGHTWRRTTVPDVGIIGRLSAGSSTDVWASASCGLLHWDGRDWTSVPYAPVPGAAQASAGPVTADGAGDAWLVGHTYDPRTGDGSGFVQRWDGARWRLVPTPDIGGTDDDFEAVSAYGPDDVWVAGTDYTGDDLDPAQPETLILLHWDGHAWTRFPDPGTGEWTQRVTRVLTLPTGAWVAGWGKRNPSGEEIRRPLILRWDGHRWLNTAVPDGPGEVMDIASDGRTLWAVGDTFLPTDVSGDAYALQWSGDRWVAASVPIRGEGATLSGAASIPGGGLWTVGAVDPTGTNQPYALIARHG</sequence>
<evidence type="ECO:0000313" key="3">
    <source>
        <dbReference type="EMBL" id="TQL97594.1"/>
    </source>
</evidence>
<evidence type="ECO:0000256" key="2">
    <source>
        <dbReference type="SAM" id="SignalP"/>
    </source>
</evidence>
<organism evidence="3 4">
    <name type="scientific">Actinoallomurus bryophytorum</name>
    <dbReference type="NCBI Taxonomy" id="1490222"/>
    <lineage>
        <taxon>Bacteria</taxon>
        <taxon>Bacillati</taxon>
        <taxon>Actinomycetota</taxon>
        <taxon>Actinomycetes</taxon>
        <taxon>Streptosporangiales</taxon>
        <taxon>Thermomonosporaceae</taxon>
        <taxon>Actinoallomurus</taxon>
    </lineage>
</organism>
<dbReference type="Proteomes" id="UP000316096">
    <property type="component" value="Unassembled WGS sequence"/>
</dbReference>
<dbReference type="RefSeq" id="WP_185792232.1">
    <property type="nucleotide sequence ID" value="NZ_VFOZ01000001.1"/>
</dbReference>
<name>A0A543CKG3_9ACTN</name>
<feature type="chain" id="PRO_5022130771" description="Galactose oxidase-like protein" evidence="2">
    <location>
        <begin position="30"/>
        <end position="429"/>
    </location>
</feature>
<comment type="caution">
    <text evidence="3">The sequence shown here is derived from an EMBL/GenBank/DDBJ whole genome shotgun (WGS) entry which is preliminary data.</text>
</comment>
<proteinExistence type="predicted"/>
<gene>
    <name evidence="3" type="ORF">FB559_3189</name>
</gene>